<dbReference type="Proteomes" id="UP001198862">
    <property type="component" value="Unassembled WGS sequence"/>
</dbReference>
<proteinExistence type="inferred from homology"/>
<feature type="transmembrane region" description="Helical" evidence="8">
    <location>
        <begin position="7"/>
        <end position="31"/>
    </location>
</feature>
<dbReference type="EMBL" id="JAJISD010000008">
    <property type="protein sequence ID" value="MCC8430960.1"/>
    <property type="molecule type" value="Genomic_DNA"/>
</dbReference>
<gene>
    <name evidence="10" type="ORF">LJ725_18455</name>
</gene>
<name>A0ABS8KXY0_9HYPH</name>
<feature type="domain" description="ABC transmembrane type-1" evidence="9">
    <location>
        <begin position="62"/>
        <end position="250"/>
    </location>
</feature>
<evidence type="ECO:0000256" key="4">
    <source>
        <dbReference type="ARBA" id="ARBA00022519"/>
    </source>
</evidence>
<keyword evidence="3" id="KW-1003">Cell membrane</keyword>
<dbReference type="PANTHER" id="PTHR43357">
    <property type="entry name" value="INNER MEMBRANE ABC TRANSPORTER PERMEASE PROTEIN YDCV"/>
    <property type="match status" value="1"/>
</dbReference>
<dbReference type="SUPFAM" id="SSF161098">
    <property type="entry name" value="MetI-like"/>
    <property type="match status" value="1"/>
</dbReference>
<dbReference type="Gene3D" id="1.10.3720.10">
    <property type="entry name" value="MetI-like"/>
    <property type="match status" value="1"/>
</dbReference>
<feature type="transmembrane region" description="Helical" evidence="8">
    <location>
        <begin position="97"/>
        <end position="118"/>
    </location>
</feature>
<evidence type="ECO:0000256" key="1">
    <source>
        <dbReference type="ARBA" id="ARBA00004429"/>
    </source>
</evidence>
<evidence type="ECO:0000256" key="3">
    <source>
        <dbReference type="ARBA" id="ARBA00022475"/>
    </source>
</evidence>
<organism evidence="10 11">
    <name type="scientific">Reyranella aquatilis</name>
    <dbReference type="NCBI Taxonomy" id="2035356"/>
    <lineage>
        <taxon>Bacteria</taxon>
        <taxon>Pseudomonadati</taxon>
        <taxon>Pseudomonadota</taxon>
        <taxon>Alphaproteobacteria</taxon>
        <taxon>Hyphomicrobiales</taxon>
        <taxon>Reyranellaceae</taxon>
        <taxon>Reyranella</taxon>
    </lineage>
</organism>
<evidence type="ECO:0000256" key="8">
    <source>
        <dbReference type="RuleBase" id="RU363032"/>
    </source>
</evidence>
<evidence type="ECO:0000259" key="9">
    <source>
        <dbReference type="PROSITE" id="PS50928"/>
    </source>
</evidence>
<keyword evidence="2 8" id="KW-0813">Transport</keyword>
<dbReference type="InterPro" id="IPR000515">
    <property type="entry name" value="MetI-like"/>
</dbReference>
<dbReference type="InterPro" id="IPR035906">
    <property type="entry name" value="MetI-like_sf"/>
</dbReference>
<keyword evidence="7 8" id="KW-0472">Membrane</keyword>
<dbReference type="RefSeq" id="WP_230552116.1">
    <property type="nucleotide sequence ID" value="NZ_JAJISD010000008.1"/>
</dbReference>
<evidence type="ECO:0000256" key="6">
    <source>
        <dbReference type="ARBA" id="ARBA00022989"/>
    </source>
</evidence>
<evidence type="ECO:0000313" key="10">
    <source>
        <dbReference type="EMBL" id="MCC8430960.1"/>
    </source>
</evidence>
<comment type="similarity">
    <text evidence="8">Belongs to the binding-protein-dependent transport system permease family.</text>
</comment>
<keyword evidence="5 8" id="KW-0812">Transmembrane</keyword>
<feature type="transmembrane region" description="Helical" evidence="8">
    <location>
        <begin position="178"/>
        <end position="196"/>
    </location>
</feature>
<feature type="transmembrane region" description="Helical" evidence="8">
    <location>
        <begin position="66"/>
        <end position="85"/>
    </location>
</feature>
<dbReference type="PANTHER" id="PTHR43357:SF4">
    <property type="entry name" value="INNER MEMBRANE ABC TRANSPORTER PERMEASE PROTEIN YDCV"/>
    <property type="match status" value="1"/>
</dbReference>
<dbReference type="PROSITE" id="PS50928">
    <property type="entry name" value="ABC_TM1"/>
    <property type="match status" value="1"/>
</dbReference>
<evidence type="ECO:0000256" key="7">
    <source>
        <dbReference type="ARBA" id="ARBA00023136"/>
    </source>
</evidence>
<evidence type="ECO:0000313" key="11">
    <source>
        <dbReference type="Proteomes" id="UP001198862"/>
    </source>
</evidence>
<reference evidence="10 11" key="1">
    <citation type="submission" date="2021-11" db="EMBL/GenBank/DDBJ databases">
        <authorList>
            <person name="Lee D.-H."/>
            <person name="Kim S.-B."/>
        </authorList>
    </citation>
    <scope>NUCLEOTIDE SEQUENCE [LARGE SCALE GENOMIC DNA]</scope>
    <source>
        <strain evidence="10 11">KCTC 52223</strain>
    </source>
</reference>
<evidence type="ECO:0000256" key="5">
    <source>
        <dbReference type="ARBA" id="ARBA00022692"/>
    </source>
</evidence>
<keyword evidence="4" id="KW-0997">Cell inner membrane</keyword>
<keyword evidence="11" id="KW-1185">Reference proteome</keyword>
<comment type="caution">
    <text evidence="10">The sequence shown here is derived from an EMBL/GenBank/DDBJ whole genome shotgun (WGS) entry which is preliminary data.</text>
</comment>
<accession>A0ABS8KXY0</accession>
<keyword evidence="6 8" id="KW-1133">Transmembrane helix</keyword>
<feature type="transmembrane region" description="Helical" evidence="8">
    <location>
        <begin position="231"/>
        <end position="250"/>
    </location>
</feature>
<sequence>MSRNGPLALAYHTLFVAFMLAPILVVCWVAFTPEGFLSFPTDRWSLRWFEAIARYPEFISAFWRSLWLGAISSAIAVAISVPAALAIGRYRFRGREALTALFMSPLMIPHLVLGIAFLRFFTQIGLGGTFAGLVLSHIVVVLPFALRLTLASAVGLDRSIEHAAVSLGASESVVLRRITLPLVLPGLVSGWALAFINSFDELTMTVFIAAPGTETLPVRMFLYIQDNIDPLVTSVSACVIAVTVVALVILDRAFGLERMLVGRSASHGR</sequence>
<dbReference type="Pfam" id="PF00528">
    <property type="entry name" value="BPD_transp_1"/>
    <property type="match status" value="1"/>
</dbReference>
<evidence type="ECO:0000256" key="2">
    <source>
        <dbReference type="ARBA" id="ARBA00022448"/>
    </source>
</evidence>
<protein>
    <submittedName>
        <fullName evidence="10">ABC transporter permease</fullName>
    </submittedName>
</protein>
<dbReference type="CDD" id="cd06261">
    <property type="entry name" value="TM_PBP2"/>
    <property type="match status" value="1"/>
</dbReference>
<feature type="transmembrane region" description="Helical" evidence="8">
    <location>
        <begin position="124"/>
        <end position="146"/>
    </location>
</feature>
<comment type="subcellular location">
    <subcellularLocation>
        <location evidence="1">Cell inner membrane</location>
        <topology evidence="1">Multi-pass membrane protein</topology>
    </subcellularLocation>
    <subcellularLocation>
        <location evidence="8">Cell membrane</location>
        <topology evidence="8">Multi-pass membrane protein</topology>
    </subcellularLocation>
</comment>